<reference evidence="2" key="1">
    <citation type="journal article" date="2021" name="Mol. Ecol. Resour.">
        <title>Phylogenomic analyses of the genus Drosophila reveals genomic signals of climate adaptation.</title>
        <authorList>
            <person name="Li F."/>
            <person name="Rane R.V."/>
            <person name="Luria V."/>
            <person name="Xiong Z."/>
            <person name="Chen J."/>
            <person name="Li Z."/>
            <person name="Catullo R.A."/>
            <person name="Griffin P.C."/>
            <person name="Schiffer M."/>
            <person name="Pearce S."/>
            <person name="Lee S.F."/>
            <person name="McElroy K."/>
            <person name="Stocker A."/>
            <person name="Shirriffs J."/>
            <person name="Cockerell F."/>
            <person name="Coppin C."/>
            <person name="Sgro C.M."/>
            <person name="Karger A."/>
            <person name="Cain J.W."/>
            <person name="Weber J.A."/>
            <person name="Santpere G."/>
            <person name="Kirschner M.W."/>
            <person name="Hoffmann A.A."/>
            <person name="Oakeshott J.G."/>
            <person name="Zhang G."/>
        </authorList>
    </citation>
    <scope>NUCLEOTIDE SEQUENCE</scope>
    <source>
        <strain evidence="2">BGI-SZ-2011g</strain>
    </source>
</reference>
<feature type="non-terminal residue" evidence="2">
    <location>
        <position position="94"/>
    </location>
</feature>
<organism evidence="2 3">
    <name type="scientific">Drosophila rubida</name>
    <dbReference type="NCBI Taxonomy" id="30044"/>
    <lineage>
        <taxon>Eukaryota</taxon>
        <taxon>Metazoa</taxon>
        <taxon>Ecdysozoa</taxon>
        <taxon>Arthropoda</taxon>
        <taxon>Hexapoda</taxon>
        <taxon>Insecta</taxon>
        <taxon>Pterygota</taxon>
        <taxon>Neoptera</taxon>
        <taxon>Endopterygota</taxon>
        <taxon>Diptera</taxon>
        <taxon>Brachycera</taxon>
        <taxon>Muscomorpha</taxon>
        <taxon>Ephydroidea</taxon>
        <taxon>Drosophilidae</taxon>
        <taxon>Drosophila</taxon>
    </lineage>
</organism>
<name>A0AAD4KCF4_9MUSC</name>
<comment type="caution">
    <text evidence="2">The sequence shown here is derived from an EMBL/GenBank/DDBJ whole genome shotgun (WGS) entry which is preliminary data.</text>
</comment>
<dbReference type="EMBL" id="JAJJHW010000095">
    <property type="protein sequence ID" value="KAH8387997.1"/>
    <property type="molecule type" value="Genomic_DNA"/>
</dbReference>
<feature type="compositionally biased region" description="Basic and acidic residues" evidence="1">
    <location>
        <begin position="10"/>
        <end position="19"/>
    </location>
</feature>
<gene>
    <name evidence="2" type="ORF">KR093_010827</name>
</gene>
<feature type="non-terminal residue" evidence="2">
    <location>
        <position position="1"/>
    </location>
</feature>
<evidence type="ECO:0000256" key="1">
    <source>
        <dbReference type="SAM" id="MobiDB-lite"/>
    </source>
</evidence>
<keyword evidence="3" id="KW-1185">Reference proteome</keyword>
<protein>
    <submittedName>
        <fullName evidence="2">Uncharacterized protein</fullName>
    </submittedName>
</protein>
<dbReference type="Proteomes" id="UP001200034">
    <property type="component" value="Unassembled WGS sequence"/>
</dbReference>
<accession>A0AAD4KCF4</accession>
<dbReference type="AlphaFoldDB" id="A0AAD4KCF4"/>
<evidence type="ECO:0000313" key="3">
    <source>
        <dbReference type="Proteomes" id="UP001200034"/>
    </source>
</evidence>
<feature type="region of interest" description="Disordered" evidence="1">
    <location>
        <begin position="1"/>
        <end position="21"/>
    </location>
</feature>
<proteinExistence type="predicted"/>
<evidence type="ECO:0000313" key="2">
    <source>
        <dbReference type="EMBL" id="KAH8387997.1"/>
    </source>
</evidence>
<sequence>IWASMRPYRVPHEEPKGSDARMAAAYRKAHSTDSERAPAELVIIHKGTFCSKCMMHITLCRTYGENLRKAEAAARDNAILKQKNQNIQHKLANQ</sequence>